<feature type="chain" id="PRO_5001519733" evidence="1">
    <location>
        <begin position="20"/>
        <end position="105"/>
    </location>
</feature>
<dbReference type="EMBL" id="GBBK01005564">
    <property type="protein sequence ID" value="JAC18918.1"/>
    <property type="molecule type" value="mRNA"/>
</dbReference>
<protein>
    <submittedName>
        <fullName evidence="2">Putative secreted protein</fullName>
    </submittedName>
</protein>
<dbReference type="AlphaFoldDB" id="A0A023FDH4"/>
<proteinExistence type="evidence at transcript level"/>
<feature type="signal peptide" evidence="1">
    <location>
        <begin position="1"/>
        <end position="19"/>
    </location>
</feature>
<evidence type="ECO:0000313" key="2">
    <source>
        <dbReference type="EMBL" id="JAC18918.1"/>
    </source>
</evidence>
<reference evidence="2" key="1">
    <citation type="submission" date="2014-03" db="EMBL/GenBank/DDBJ databases">
        <title>The sialotranscriptome of Amblyomma triste, Amblyomma parvum and Amblyomma cajennense ticks, uncovered by 454-based RNA-seq.</title>
        <authorList>
            <person name="Garcia G.R."/>
            <person name="Gardinassi L.G."/>
            <person name="Ribeiro J.M."/>
            <person name="Anatriello E."/>
            <person name="Ferreira B.R."/>
            <person name="Moreira H.N."/>
            <person name="Mafra C."/>
            <person name="Olegario M.M."/>
            <person name="Szabo P.J."/>
            <person name="Miranda-Santos I.K."/>
            <person name="Maruyama S.R."/>
        </authorList>
    </citation>
    <scope>NUCLEOTIDE SEQUENCE</scope>
    <source>
        <strain evidence="2">Uberlandia</strain>
        <tissue evidence="2">Salivary glands</tissue>
    </source>
</reference>
<sequence length="105" mass="11230">MFFAAVICATLAVLITGDAQQPPLDDERDCNETIRDSHVLDHCTVKCGGDTLLPLNNSERCYLSGATSTEPQPSPVQRTEAQIEGVCQDGICVAKPQDTPLEGTP</sequence>
<keyword evidence="1" id="KW-0732">Signal</keyword>
<organism evidence="2">
    <name type="scientific">Amblyomma cajennense</name>
    <name type="common">Cayenne tick</name>
    <name type="synonym">Acarus cajennensis</name>
    <dbReference type="NCBI Taxonomy" id="34607"/>
    <lineage>
        <taxon>Eukaryota</taxon>
        <taxon>Metazoa</taxon>
        <taxon>Ecdysozoa</taxon>
        <taxon>Arthropoda</taxon>
        <taxon>Chelicerata</taxon>
        <taxon>Arachnida</taxon>
        <taxon>Acari</taxon>
        <taxon>Parasitiformes</taxon>
        <taxon>Ixodida</taxon>
        <taxon>Ixodoidea</taxon>
        <taxon>Ixodidae</taxon>
        <taxon>Amblyomminae</taxon>
        <taxon>Amblyomma</taxon>
    </lineage>
</organism>
<accession>A0A023FDH4</accession>
<evidence type="ECO:0000256" key="1">
    <source>
        <dbReference type="SAM" id="SignalP"/>
    </source>
</evidence>
<name>A0A023FDH4_AMBCJ</name>